<evidence type="ECO:0000256" key="2">
    <source>
        <dbReference type="ARBA" id="ARBA00022771"/>
    </source>
</evidence>
<dbReference type="Proteomes" id="UP000694865">
    <property type="component" value="Unplaced"/>
</dbReference>
<evidence type="ECO:0000313" key="9">
    <source>
        <dbReference type="RefSeq" id="XP_002735868.2"/>
    </source>
</evidence>
<gene>
    <name evidence="9" type="primary">LOC100378169</name>
</gene>
<evidence type="ECO:0000256" key="6">
    <source>
        <dbReference type="SAM" id="MobiDB-lite"/>
    </source>
</evidence>
<dbReference type="RefSeq" id="XP_002735868.2">
    <property type="nucleotide sequence ID" value="XM_002735822.2"/>
</dbReference>
<dbReference type="PANTHER" id="PTHR24102">
    <property type="entry name" value="PHD FINGER PROTEIN"/>
    <property type="match status" value="1"/>
</dbReference>
<dbReference type="PANTHER" id="PTHR24102:SF28">
    <property type="entry name" value="PHD-TYPE DOMAIN-CONTAINING PROTEIN"/>
    <property type="match status" value="1"/>
</dbReference>
<keyword evidence="2 4" id="KW-0863">Zinc-finger</keyword>
<keyword evidence="3" id="KW-0862">Zinc</keyword>
<dbReference type="Gene3D" id="3.30.40.10">
    <property type="entry name" value="Zinc/RING finger domain, C3HC4 (zinc finger)"/>
    <property type="match status" value="1"/>
</dbReference>
<dbReference type="InterPro" id="IPR013083">
    <property type="entry name" value="Znf_RING/FYVE/PHD"/>
</dbReference>
<proteinExistence type="predicted"/>
<sequence length="271" mass="30729">MYSRANPLVDMSKAENIVSKSHMKPGEGKKVEFMASLGLITPQTLAEIHSRRTERKRRSTANPQFSNYSQYEPDRKRHVGSYLSAHPTNEKKRRGRPPKFSDGSRPSSPEDEENSIFHYNGNFKRSHMNDGHDDICAVCKQSGELLMCDTCSLVYHLGCLDPPLSFIPAGIWICPQCQQAGNDGQWPGTLAIVHSYIAHKAAREEEKKKLMKRQSELASERGQLETKAQQLKEKIMHEMKSKGELLDNSKKTQTSIDKLKNFLKIFQVVPS</sequence>
<dbReference type="Pfam" id="PF00628">
    <property type="entry name" value="PHD"/>
    <property type="match status" value="1"/>
</dbReference>
<dbReference type="InterPro" id="IPR001965">
    <property type="entry name" value="Znf_PHD"/>
</dbReference>
<keyword evidence="1" id="KW-0479">Metal-binding</keyword>
<evidence type="ECO:0000256" key="3">
    <source>
        <dbReference type="ARBA" id="ARBA00022833"/>
    </source>
</evidence>
<dbReference type="InterPro" id="IPR019787">
    <property type="entry name" value="Znf_PHD-finger"/>
</dbReference>
<evidence type="ECO:0000259" key="7">
    <source>
        <dbReference type="PROSITE" id="PS50016"/>
    </source>
</evidence>
<dbReference type="SUPFAM" id="SSF57903">
    <property type="entry name" value="FYVE/PHD zinc finger"/>
    <property type="match status" value="1"/>
</dbReference>
<name>A0ABM0GRQ7_SACKO</name>
<evidence type="ECO:0000256" key="4">
    <source>
        <dbReference type="PROSITE-ProRule" id="PRU00146"/>
    </source>
</evidence>
<dbReference type="InterPro" id="IPR019786">
    <property type="entry name" value="Zinc_finger_PHD-type_CS"/>
</dbReference>
<evidence type="ECO:0000256" key="1">
    <source>
        <dbReference type="ARBA" id="ARBA00022723"/>
    </source>
</evidence>
<keyword evidence="8" id="KW-1185">Reference proteome</keyword>
<feature type="coiled-coil region" evidence="5">
    <location>
        <begin position="201"/>
        <end position="234"/>
    </location>
</feature>
<accession>A0ABM0GRQ7</accession>
<dbReference type="SMART" id="SM00249">
    <property type="entry name" value="PHD"/>
    <property type="match status" value="1"/>
</dbReference>
<dbReference type="PROSITE" id="PS50016">
    <property type="entry name" value="ZF_PHD_2"/>
    <property type="match status" value="1"/>
</dbReference>
<feature type="region of interest" description="Disordered" evidence="6">
    <location>
        <begin position="48"/>
        <end position="116"/>
    </location>
</feature>
<evidence type="ECO:0000313" key="8">
    <source>
        <dbReference type="Proteomes" id="UP000694865"/>
    </source>
</evidence>
<reference evidence="9" key="1">
    <citation type="submission" date="2025-08" db="UniProtKB">
        <authorList>
            <consortium name="RefSeq"/>
        </authorList>
    </citation>
    <scope>IDENTIFICATION</scope>
    <source>
        <tissue evidence="9">Testes</tissue>
    </source>
</reference>
<feature type="compositionally biased region" description="Polar residues" evidence="6">
    <location>
        <begin position="60"/>
        <end position="70"/>
    </location>
</feature>
<dbReference type="GeneID" id="100378169"/>
<keyword evidence="5" id="KW-0175">Coiled coil</keyword>
<dbReference type="PROSITE" id="PS01359">
    <property type="entry name" value="ZF_PHD_1"/>
    <property type="match status" value="1"/>
</dbReference>
<organism evidence="8 9">
    <name type="scientific">Saccoglossus kowalevskii</name>
    <name type="common">Acorn worm</name>
    <dbReference type="NCBI Taxonomy" id="10224"/>
    <lineage>
        <taxon>Eukaryota</taxon>
        <taxon>Metazoa</taxon>
        <taxon>Hemichordata</taxon>
        <taxon>Enteropneusta</taxon>
        <taxon>Harrimaniidae</taxon>
        <taxon>Saccoglossus</taxon>
    </lineage>
</organism>
<dbReference type="InterPro" id="IPR011011">
    <property type="entry name" value="Znf_FYVE_PHD"/>
</dbReference>
<evidence type="ECO:0000256" key="5">
    <source>
        <dbReference type="SAM" id="Coils"/>
    </source>
</evidence>
<protein>
    <submittedName>
        <fullName evidence="9">PHD finger protein 21A-like</fullName>
    </submittedName>
</protein>
<dbReference type="CDD" id="cd15523">
    <property type="entry name" value="PHD_PHF21A"/>
    <property type="match status" value="1"/>
</dbReference>
<feature type="domain" description="PHD-type" evidence="7">
    <location>
        <begin position="133"/>
        <end position="180"/>
    </location>
</feature>